<dbReference type="Gene3D" id="1.10.132.100">
    <property type="match status" value="1"/>
</dbReference>
<dbReference type="CDD" id="cd09729">
    <property type="entry name" value="Cse1_I-E"/>
    <property type="match status" value="1"/>
</dbReference>
<gene>
    <name evidence="1" type="primary">casA</name>
    <name evidence="1" type="ORF">GX576_16655</name>
</gene>
<accession>A0A7X7LZ08</accession>
<dbReference type="InterPro" id="IPR013381">
    <property type="entry name" value="CRISPR-assoc_prot_Cse1"/>
</dbReference>
<dbReference type="AlphaFoldDB" id="A0A7X7LZ08"/>
<evidence type="ECO:0000313" key="2">
    <source>
        <dbReference type="Proteomes" id="UP000536534"/>
    </source>
</evidence>
<dbReference type="Pfam" id="PF09481">
    <property type="entry name" value="CRISPR_Cse1"/>
    <property type="match status" value="1"/>
</dbReference>
<reference evidence="1 2" key="1">
    <citation type="journal article" date="2020" name="Biotechnol. Biofuels">
        <title>New insights from the biogas microbiome by comprehensive genome-resolved metagenomics of nearly 1600 species originating from multiple anaerobic digesters.</title>
        <authorList>
            <person name="Campanaro S."/>
            <person name="Treu L."/>
            <person name="Rodriguez-R L.M."/>
            <person name="Kovalovszki A."/>
            <person name="Ziels R.M."/>
            <person name="Maus I."/>
            <person name="Zhu X."/>
            <person name="Kougias P.G."/>
            <person name="Basile A."/>
            <person name="Luo G."/>
            <person name="Schluter A."/>
            <person name="Konstantinidis K.T."/>
            <person name="Angelidaki I."/>
        </authorList>
    </citation>
    <scope>NUCLEOTIDE SEQUENCE [LARGE SCALE GENOMIC DNA]</scope>
    <source>
        <strain evidence="1">AS06rmzACSIP_256</strain>
    </source>
</reference>
<organism evidence="1 2">
    <name type="scientific">Thauera phenolivorans</name>
    <dbReference type="NCBI Taxonomy" id="1792543"/>
    <lineage>
        <taxon>Bacteria</taxon>
        <taxon>Pseudomonadati</taxon>
        <taxon>Pseudomonadota</taxon>
        <taxon>Betaproteobacteria</taxon>
        <taxon>Rhodocyclales</taxon>
        <taxon>Zoogloeaceae</taxon>
        <taxon>Thauera</taxon>
    </lineage>
</organism>
<dbReference type="EMBL" id="JAAYYV010000494">
    <property type="protein sequence ID" value="NLF55996.1"/>
    <property type="molecule type" value="Genomic_DNA"/>
</dbReference>
<name>A0A7X7LZ08_9RHOO</name>
<dbReference type="NCBIfam" id="TIGR02547">
    <property type="entry name" value="casA_cse1"/>
    <property type="match status" value="1"/>
</dbReference>
<evidence type="ECO:0000313" key="1">
    <source>
        <dbReference type="EMBL" id="NLF55996.1"/>
    </source>
</evidence>
<comment type="caution">
    <text evidence="1">The sequence shown here is derived from an EMBL/GenBank/DDBJ whole genome shotgun (WGS) entry which is preliminary data.</text>
</comment>
<proteinExistence type="predicted"/>
<sequence>MSFNLVTEPWIPVLYQDGSTADVSLASCFTDAASIARIGGDLPTQSFAILRVLLAICHDAIGFHSQRAVRHVVSHRLDTTPLVTYVSDYADRFDLFHPTRPFMQVATLRTVNDTAAGLEKLISDVPNGAPFLTMRRGRGLQHITAAEAARWLIHAHAFDPAGIRSAAVGDPHTKGGKGYPIGPGWVGQIGGIIVHGQSLAETLAYNIVPTPDDPSDRPVWAQDNPQTEQRQIEPHVAGPVALLVWQSRRIRLIGDARGVTGVVLSQGDRMTPQNRHDLEGMTAWRYSKPQTKKFGIPVYMPLKHDPAKDGWRGFPAIVSTHPGQEDGQDRTRRPASVSNLADISVDLELDLDATVGLEMVGMDYGPQEATIAELYHDRLDVRIGLIGARAAELHTLIQDAIRLADECVWELGRMAAHVARAAGDFDGVEGAQERVRTEAWSALDHDARAWLADLRADSDTTAIKAAWQHIIRRAIETGADRVARTASSAADRGRATKYGFMTTAKAEVLLRSALRNKLPLAYQPQNTTEESTDD</sequence>
<protein>
    <submittedName>
        <fullName evidence="1">Type I-E CRISPR-associated protein Cse1/CasA</fullName>
    </submittedName>
</protein>
<dbReference type="Proteomes" id="UP000536534">
    <property type="component" value="Unassembled WGS sequence"/>
</dbReference>